<evidence type="ECO:0000259" key="11">
    <source>
        <dbReference type="PROSITE" id="PS50158"/>
    </source>
</evidence>
<dbReference type="PANTHER" id="PTHR37984">
    <property type="entry name" value="PROTEIN CBG26694"/>
    <property type="match status" value="1"/>
</dbReference>
<dbReference type="InterPro" id="IPR001878">
    <property type="entry name" value="Znf_CCHC"/>
</dbReference>
<gene>
    <name evidence="13" type="ORF">KY290_003711</name>
</gene>
<dbReference type="SMART" id="SM00343">
    <property type="entry name" value="ZnF_C2HC"/>
    <property type="match status" value="1"/>
</dbReference>
<dbReference type="Pfam" id="PF00078">
    <property type="entry name" value="RVT_1"/>
    <property type="match status" value="1"/>
</dbReference>
<feature type="domain" description="Reverse transcriptase" evidence="12">
    <location>
        <begin position="840"/>
        <end position="1019"/>
    </location>
</feature>
<keyword evidence="2" id="KW-0808">Transferase</keyword>
<dbReference type="Gene3D" id="3.30.70.270">
    <property type="match status" value="2"/>
</dbReference>
<dbReference type="CDD" id="cd09274">
    <property type="entry name" value="RNase_HI_RT_Ty3"/>
    <property type="match status" value="1"/>
</dbReference>
<dbReference type="Gene3D" id="3.10.10.10">
    <property type="entry name" value="HIV Type 1 Reverse Transcriptase, subunit A, domain 1"/>
    <property type="match status" value="1"/>
</dbReference>
<dbReference type="Gene3D" id="2.40.70.10">
    <property type="entry name" value="Acid Proteases"/>
    <property type="match status" value="1"/>
</dbReference>
<dbReference type="EC" id="2.7.7.49" evidence="1"/>
<evidence type="ECO:0000256" key="7">
    <source>
        <dbReference type="ARBA" id="ARBA00022918"/>
    </source>
</evidence>
<evidence type="ECO:0000256" key="9">
    <source>
        <dbReference type="SAM" id="MobiDB-lite"/>
    </source>
</evidence>
<dbReference type="Pfam" id="PF03732">
    <property type="entry name" value="Retrotrans_gag"/>
    <property type="match status" value="1"/>
</dbReference>
<feature type="domain" description="CCHC-type" evidence="11">
    <location>
        <begin position="549"/>
        <end position="564"/>
    </location>
</feature>
<dbReference type="PANTHER" id="PTHR37984:SF5">
    <property type="entry name" value="PROTEIN NYNRIN-LIKE"/>
    <property type="match status" value="1"/>
</dbReference>
<evidence type="ECO:0000256" key="3">
    <source>
        <dbReference type="ARBA" id="ARBA00022695"/>
    </source>
</evidence>
<dbReference type="PROSITE" id="PS50878">
    <property type="entry name" value="RT_POL"/>
    <property type="match status" value="1"/>
</dbReference>
<dbReference type="Pfam" id="PF00098">
    <property type="entry name" value="zf-CCHC"/>
    <property type="match status" value="1"/>
</dbReference>
<dbReference type="InterPro" id="IPR036397">
    <property type="entry name" value="RNaseH_sf"/>
</dbReference>
<feature type="region of interest" description="Disordered" evidence="9">
    <location>
        <begin position="566"/>
        <end position="600"/>
    </location>
</feature>
<dbReference type="SUPFAM" id="SSF57756">
    <property type="entry name" value="Retrovirus zinc finger-like domains"/>
    <property type="match status" value="1"/>
</dbReference>
<evidence type="ECO:0000259" key="12">
    <source>
        <dbReference type="PROSITE" id="PS50878"/>
    </source>
</evidence>
<dbReference type="Proteomes" id="UP000826656">
    <property type="component" value="Unassembled WGS sequence"/>
</dbReference>
<protein>
    <recommendedName>
        <fullName evidence="1">RNA-directed DNA polymerase</fullName>
        <ecNumber evidence="1">2.7.7.49</ecNumber>
    </recommendedName>
</protein>
<dbReference type="Gene3D" id="3.30.420.10">
    <property type="entry name" value="Ribonuclease H-like superfamily/Ribonuclease H"/>
    <property type="match status" value="2"/>
</dbReference>
<dbReference type="Pfam" id="PF08284">
    <property type="entry name" value="RVP_2"/>
    <property type="match status" value="1"/>
</dbReference>
<keyword evidence="8" id="KW-0862">Zinc</keyword>
<keyword evidence="4" id="KW-0540">Nuclease</keyword>
<feature type="region of interest" description="Disordered" evidence="9">
    <location>
        <begin position="1804"/>
        <end position="1827"/>
    </location>
</feature>
<keyword evidence="5" id="KW-0255">Endonuclease</keyword>
<feature type="compositionally biased region" description="Polar residues" evidence="9">
    <location>
        <begin position="503"/>
        <end position="521"/>
    </location>
</feature>
<dbReference type="InterPro" id="IPR056924">
    <property type="entry name" value="SH3_Tf2-1"/>
</dbReference>
<feature type="signal peptide" evidence="10">
    <location>
        <begin position="1"/>
        <end position="17"/>
    </location>
</feature>
<evidence type="ECO:0000313" key="14">
    <source>
        <dbReference type="Proteomes" id="UP000826656"/>
    </source>
</evidence>
<evidence type="ECO:0000313" key="13">
    <source>
        <dbReference type="EMBL" id="KAH0784113.1"/>
    </source>
</evidence>
<dbReference type="InterPro" id="IPR043128">
    <property type="entry name" value="Rev_trsase/Diguanyl_cyclase"/>
</dbReference>
<evidence type="ECO:0000256" key="6">
    <source>
        <dbReference type="ARBA" id="ARBA00022801"/>
    </source>
</evidence>
<dbReference type="InterPro" id="IPR043502">
    <property type="entry name" value="DNA/RNA_pol_sf"/>
</dbReference>
<dbReference type="InterPro" id="IPR021109">
    <property type="entry name" value="Peptidase_aspartic_dom_sf"/>
</dbReference>
<dbReference type="InterPro" id="IPR036875">
    <property type="entry name" value="Znf_CCHC_sf"/>
</dbReference>
<feature type="compositionally biased region" description="Polar residues" evidence="9">
    <location>
        <begin position="470"/>
        <end position="483"/>
    </location>
</feature>
<dbReference type="SUPFAM" id="SSF56672">
    <property type="entry name" value="DNA/RNA polymerases"/>
    <property type="match status" value="1"/>
</dbReference>
<sequence length="1827" mass="207882">MLLLLRALILWNDLSNAAEFAQFRVRMSELWPFESWAVDKKIRPGIIKGILLGFLRVKKRRRREEGEEEEENRGDHRGFSSGVIPIKLLVVVVGIVVNCDVEILVELGLVSVREFRVGNVKEKVGQLARSTSASRTCSLCEQNLLRVADRTRTPLFSEFMFEVFLRHRYPGSAFCTSLIQLSTPESVVSAELRKPGQGFAWGQKWSSSAGPAQGVGSGCDKLGIRAQSSRIIMPPRRVGRGRLPRRYVDEQELPYAPGVQDQGEVSNAEFREAIRMLSQAVTNQMGQQRGARHEGADTSRIRVFLGMNPPSFMGSSTTEDPENFIEELKKIFDVMHVADIERVELAVYQLKDVTKAWFDQWKGGRVENAPPASWACFEETFLGHFFPRELKEAKVREFLTLKQESLSVHEYSLKFTQLSRYAPEMVADMRNRMSLFVAGLSRLSIEEEKLRDREEFRNKRAKIGCEPGQQKGNASRSSFQQRQRGPAPSSVSAPAPRIKSGYAGQNSQNFRAGPAQSQNSIAQGSNRGLACARCGKVHTGKCRQGQTGCFKCGQEGHFMKECPKNNQGSGNLGSRAHSSSVVPPDRTTPRGATSSTGRGANRLYAITSRHEQENSPNVVTGMIKVFAFDVFALLDPGASLSFVTPYVANKFEVLPERLCEPFCVSTPVGDSILAERVYRDPVSINHKSTMADLVELDMVDFDVILGMDWLHASYASIDCRTRVVKFQFPSEPVLEWSSSSAVPKGRFISYLKARKLVSKGCIYHLVRVHDSSVEIPQFQSVPIVREFPEVFPDDLPRIPPEREIDFGIDLILDTRPISIPPYRMAPAELKELKEQLKDLLEKGFIQLSVSPWGAPVLFVRKKDGSLRMCIDYRQLNKVTIKNKYPLPRIDDLFDQLQGATCFSKIDLRSGYHQLRVRECDIPKTAFRTRYGHYEFLVMSFGLTNAPAAFMDLMNRVFKPYLDMFVIVFIDDILIYSRNEEDHANHLRTVLQTLKDKELYAKFSKCEFWLKSMAFLGHIVSDDGIKVDTQKIEVVQNWPRPTSPTEIRSFLGLAGYYRRFVEGFSSIASPLAKLTQKAVKFQWSEACEKSFQELKKRLIIAPVLTLPEGTKGFVVYCDASRVGLGCVLMQNGKVIAYASRQLKVHEKNYPTHDLELAAVVFALKIWRHYLYGVHVDVFTDHKSLQYVFTQKELNLRQRRWLELLKDYDLSILYHPGKANVIADALSRLSMGSITHVEEGKRELAKDLHRLARLGVRLSDSAEGGIAVTSRAESSLVSEVKEKQDRDPILLELKANVQKQRVLAFEQGGDGVLRYRSRLCVPMIDGLQEKWNGMKKDIVEFVAKCPNCQQVKVEHQRPGGLAQRIELPEWKWEMITMDFITGLPRSRRQHDSIWVIVDRMTNSAHFLPVKTTHSAEDYAKLYIQEIVRLHGVPISIISDRERTIQTLEDMLRACIIDFKWSWNDHLPLIEFAYNNSYHSSIHMASYEALYGRRCRSPIGWFEVGEAGLIGPDLVHQALEKVKVIQERLKTAQSRQKSYTDVRRRALEFEVDDWVYLKVSPMKGVMRFGKKGKLSPRYIGPYRIAKRIGNVAYELELPQELAAVHPVFHISMLKKCIGDPSLILPTESVGIKDNLSYEEIPVQILDRQVRKLRTKEVASVKVLWRNQLVEDDIWIILFHFKRVKVRVLESEEEKKKRRRRRRRGKSRRSSWIFVGGDPYQVREFRVGNVKEKVGQLARSTSASRTCSLCEQNLLRVADRTRTPLFSEFMFEVFLRHRYPGSAFCMSLIQLSTPESVVSAELRKPGQGFAWGQKWSSSAGPTQGVGSGRDS</sequence>
<dbReference type="InterPro" id="IPR012337">
    <property type="entry name" value="RNaseH-like_sf"/>
</dbReference>
<dbReference type="InterPro" id="IPR041373">
    <property type="entry name" value="RT_RNaseH"/>
</dbReference>
<dbReference type="InterPro" id="IPR000477">
    <property type="entry name" value="RT_dom"/>
</dbReference>
<feature type="compositionally biased region" description="Low complexity" evidence="9">
    <location>
        <begin position="486"/>
        <end position="496"/>
    </location>
</feature>
<keyword evidence="3" id="KW-0548">Nucleotidyltransferase</keyword>
<evidence type="ECO:0000256" key="4">
    <source>
        <dbReference type="ARBA" id="ARBA00022722"/>
    </source>
</evidence>
<keyword evidence="14" id="KW-1185">Reference proteome</keyword>
<keyword evidence="8" id="KW-0863">Zinc-finger</keyword>
<evidence type="ECO:0000256" key="5">
    <source>
        <dbReference type="ARBA" id="ARBA00022759"/>
    </source>
</evidence>
<dbReference type="InterPro" id="IPR050951">
    <property type="entry name" value="Retrovirus_Pol_polyprotein"/>
</dbReference>
<dbReference type="EMBL" id="JAIVGD010000001">
    <property type="protein sequence ID" value="KAH0784113.1"/>
    <property type="molecule type" value="Genomic_DNA"/>
</dbReference>
<dbReference type="Pfam" id="PF24626">
    <property type="entry name" value="SH3_Tf2-1"/>
    <property type="match status" value="1"/>
</dbReference>
<dbReference type="Gene3D" id="4.10.60.10">
    <property type="entry name" value="Zinc finger, CCHC-type"/>
    <property type="match status" value="1"/>
</dbReference>
<evidence type="ECO:0000256" key="8">
    <source>
        <dbReference type="PROSITE-ProRule" id="PRU00047"/>
    </source>
</evidence>
<evidence type="ECO:0000256" key="10">
    <source>
        <dbReference type="SAM" id="SignalP"/>
    </source>
</evidence>
<evidence type="ECO:0000256" key="1">
    <source>
        <dbReference type="ARBA" id="ARBA00012493"/>
    </source>
</evidence>
<keyword evidence="10" id="KW-0732">Signal</keyword>
<dbReference type="CDD" id="cd01647">
    <property type="entry name" value="RT_LTR"/>
    <property type="match status" value="1"/>
</dbReference>
<reference evidence="13 14" key="1">
    <citation type="journal article" date="2021" name="bioRxiv">
        <title>Chromosome-scale and haplotype-resolved genome assembly of a tetraploid potato cultivar.</title>
        <authorList>
            <person name="Sun H."/>
            <person name="Jiao W.-B."/>
            <person name="Krause K."/>
            <person name="Campoy J.A."/>
            <person name="Goel M."/>
            <person name="Folz-Donahue K."/>
            <person name="Kukat C."/>
            <person name="Huettel B."/>
            <person name="Schneeberger K."/>
        </authorList>
    </citation>
    <scope>NUCLEOTIDE SEQUENCE [LARGE SCALE GENOMIC DNA]</scope>
    <source>
        <strain evidence="13">SolTubOtavaFocal</strain>
        <tissue evidence="13">Leaves</tissue>
    </source>
</reference>
<dbReference type="PROSITE" id="PS50158">
    <property type="entry name" value="ZF_CCHC"/>
    <property type="match status" value="1"/>
</dbReference>
<accession>A0ABQ7WTN2</accession>
<dbReference type="Pfam" id="PF17917">
    <property type="entry name" value="RT_RNaseH"/>
    <property type="match status" value="1"/>
</dbReference>
<keyword evidence="7" id="KW-0695">RNA-directed DNA polymerase</keyword>
<feature type="region of interest" description="Disordered" evidence="9">
    <location>
        <begin position="460"/>
        <end position="521"/>
    </location>
</feature>
<proteinExistence type="predicted"/>
<feature type="chain" id="PRO_5045710761" description="RNA-directed DNA polymerase" evidence="10">
    <location>
        <begin position="18"/>
        <end position="1827"/>
    </location>
</feature>
<dbReference type="InterPro" id="IPR005162">
    <property type="entry name" value="Retrotrans_gag_dom"/>
</dbReference>
<dbReference type="CDD" id="cd00303">
    <property type="entry name" value="retropepsin_like"/>
    <property type="match status" value="1"/>
</dbReference>
<keyword evidence="6" id="KW-0378">Hydrolase</keyword>
<keyword evidence="8" id="KW-0479">Metal-binding</keyword>
<comment type="caution">
    <text evidence="13">The sequence shown here is derived from an EMBL/GenBank/DDBJ whole genome shotgun (WGS) entry which is preliminary data.</text>
</comment>
<dbReference type="SUPFAM" id="SSF53098">
    <property type="entry name" value="Ribonuclease H-like"/>
    <property type="match status" value="1"/>
</dbReference>
<evidence type="ECO:0000256" key="2">
    <source>
        <dbReference type="ARBA" id="ARBA00022679"/>
    </source>
</evidence>
<name>A0ABQ7WTN2_SOLTU</name>
<dbReference type="Gene3D" id="3.10.20.370">
    <property type="match status" value="1"/>
</dbReference>
<organism evidence="13 14">
    <name type="scientific">Solanum tuberosum</name>
    <name type="common">Potato</name>
    <dbReference type="NCBI Taxonomy" id="4113"/>
    <lineage>
        <taxon>Eukaryota</taxon>
        <taxon>Viridiplantae</taxon>
        <taxon>Streptophyta</taxon>
        <taxon>Embryophyta</taxon>
        <taxon>Tracheophyta</taxon>
        <taxon>Spermatophyta</taxon>
        <taxon>Magnoliopsida</taxon>
        <taxon>eudicotyledons</taxon>
        <taxon>Gunneridae</taxon>
        <taxon>Pentapetalae</taxon>
        <taxon>asterids</taxon>
        <taxon>lamiids</taxon>
        <taxon>Solanales</taxon>
        <taxon>Solanaceae</taxon>
        <taxon>Solanoideae</taxon>
        <taxon>Solaneae</taxon>
        <taxon>Solanum</taxon>
    </lineage>
</organism>